<evidence type="ECO:0000256" key="2">
    <source>
        <dbReference type="ARBA" id="ARBA00023125"/>
    </source>
</evidence>
<dbReference type="GO" id="GO:0003677">
    <property type="term" value="F:DNA binding"/>
    <property type="evidence" value="ECO:0007669"/>
    <property type="project" value="UniProtKB-KW"/>
</dbReference>
<keyword evidence="1" id="KW-0805">Transcription regulation</keyword>
<dbReference type="PANTHER" id="PTHR42756:SF1">
    <property type="entry name" value="TRANSCRIPTIONAL REPRESSOR OF EMRAB OPERON"/>
    <property type="match status" value="1"/>
</dbReference>
<dbReference type="PRINTS" id="PR00598">
    <property type="entry name" value="HTHMARR"/>
</dbReference>
<dbReference type="Pfam" id="PF12802">
    <property type="entry name" value="MarR_2"/>
    <property type="match status" value="1"/>
</dbReference>
<dbReference type="GO" id="GO:0003700">
    <property type="term" value="F:DNA-binding transcription factor activity"/>
    <property type="evidence" value="ECO:0007669"/>
    <property type="project" value="InterPro"/>
</dbReference>
<name>A0A8T3VY93_METOL</name>
<dbReference type="Gene3D" id="1.10.10.10">
    <property type="entry name" value="Winged helix-like DNA-binding domain superfamily/Winged helix DNA-binding domain"/>
    <property type="match status" value="1"/>
</dbReference>
<dbReference type="EMBL" id="SUTG01000039">
    <property type="protein sequence ID" value="MBE6512965.1"/>
    <property type="molecule type" value="Genomic_DNA"/>
</dbReference>
<dbReference type="InterPro" id="IPR000835">
    <property type="entry name" value="HTH_MarR-typ"/>
</dbReference>
<keyword evidence="2" id="KW-0238">DNA-binding</keyword>
<evidence type="ECO:0000259" key="4">
    <source>
        <dbReference type="PROSITE" id="PS50995"/>
    </source>
</evidence>
<dbReference type="SMART" id="SM00347">
    <property type="entry name" value="HTH_MARR"/>
    <property type="match status" value="1"/>
</dbReference>
<dbReference type="PROSITE" id="PS50995">
    <property type="entry name" value="HTH_MARR_2"/>
    <property type="match status" value="1"/>
</dbReference>
<evidence type="ECO:0000256" key="1">
    <source>
        <dbReference type="ARBA" id="ARBA00023015"/>
    </source>
</evidence>
<organism evidence="5 6">
    <name type="scientific">Methanobrevibacter olleyae</name>
    <dbReference type="NCBI Taxonomy" id="294671"/>
    <lineage>
        <taxon>Archaea</taxon>
        <taxon>Methanobacteriati</taxon>
        <taxon>Methanobacteriota</taxon>
        <taxon>Methanomada group</taxon>
        <taxon>Methanobacteria</taxon>
        <taxon>Methanobacteriales</taxon>
        <taxon>Methanobacteriaceae</taxon>
        <taxon>Methanobrevibacter</taxon>
    </lineage>
</organism>
<reference evidence="5" key="1">
    <citation type="submission" date="2019-04" db="EMBL/GenBank/DDBJ databases">
        <title>Evolution of Biomass-Degrading Anaerobic Consortia Revealed by Metagenomics.</title>
        <authorList>
            <person name="Peng X."/>
        </authorList>
    </citation>
    <scope>NUCLEOTIDE SEQUENCE</scope>
    <source>
        <strain evidence="5">SIG14</strain>
    </source>
</reference>
<feature type="domain" description="HTH marR-type" evidence="4">
    <location>
        <begin position="25"/>
        <end position="153"/>
    </location>
</feature>
<dbReference type="InterPro" id="IPR036388">
    <property type="entry name" value="WH-like_DNA-bd_sf"/>
</dbReference>
<comment type="caution">
    <text evidence="5">The sequence shown here is derived from an EMBL/GenBank/DDBJ whole genome shotgun (WGS) entry which is preliminary data.</text>
</comment>
<gene>
    <name evidence="5" type="ORF">E7Z75_07505</name>
</gene>
<keyword evidence="3" id="KW-0804">Transcription</keyword>
<dbReference type="SUPFAM" id="SSF46785">
    <property type="entry name" value="Winged helix' DNA-binding domain"/>
    <property type="match status" value="1"/>
</dbReference>
<dbReference type="Proteomes" id="UP000732619">
    <property type="component" value="Unassembled WGS sequence"/>
</dbReference>
<evidence type="ECO:0000313" key="5">
    <source>
        <dbReference type="EMBL" id="MBE6512965.1"/>
    </source>
</evidence>
<evidence type="ECO:0000256" key="3">
    <source>
        <dbReference type="ARBA" id="ARBA00023163"/>
    </source>
</evidence>
<dbReference type="PANTHER" id="PTHR42756">
    <property type="entry name" value="TRANSCRIPTIONAL REGULATOR, MARR"/>
    <property type="match status" value="1"/>
</dbReference>
<dbReference type="InterPro" id="IPR036390">
    <property type="entry name" value="WH_DNA-bd_sf"/>
</dbReference>
<evidence type="ECO:0000313" key="6">
    <source>
        <dbReference type="Proteomes" id="UP000732619"/>
    </source>
</evidence>
<sequence>MNRDNNLDGDLKDHINKFNPNQVNNQLLFHKFIMINEILDKRNKKQNPDMKSITKGQGRLIGFLKRKDGFSTKELSEILNISVTSLNETLNKLEQQNFIRKVPSPKDKRVLLVELTEEGRAIELKNHEDIDIFDTLSEEEKKNLNEYLNRLTVALHNKFKEENPEKYEKIIKNRNEIFEKYFKDYKPNEEWVRLFNCDKK</sequence>
<dbReference type="AlphaFoldDB" id="A0A8T3VY93"/>
<accession>A0A8T3VY93</accession>
<protein>
    <submittedName>
        <fullName evidence="5">MarR family transcriptional regulator</fullName>
    </submittedName>
</protein>
<proteinExistence type="predicted"/>